<proteinExistence type="predicted"/>
<feature type="compositionally biased region" description="Basic and acidic residues" evidence="1">
    <location>
        <begin position="1"/>
        <end position="14"/>
    </location>
</feature>
<accession>A0A4Z2GYN0</accession>
<feature type="region of interest" description="Disordered" evidence="1">
    <location>
        <begin position="1"/>
        <end position="37"/>
    </location>
</feature>
<evidence type="ECO:0000313" key="2">
    <source>
        <dbReference type="EMBL" id="TNN58636.1"/>
    </source>
</evidence>
<dbReference type="EMBL" id="SRLO01000374">
    <property type="protein sequence ID" value="TNN58636.1"/>
    <property type="molecule type" value="Genomic_DNA"/>
</dbReference>
<sequence>MLRDAPSKGLEPRHRGPQRPALLPGESSYGRVYPGSDRSRSQLTWTLVVVARSGLVWSGRRLGLRRGGLAVPAYMPTLKACSSRWKCWVGSDKTRLESRQGCQTRPRPRDTSLTRLCTGSPSMLTDWSGSNGRLGFRTLRSSELSTSRAMMYTRRLALTRICGRIGGPFQRFEFQRGAVEQQREAMQRRPLRRRQQSAELRCQISEIHSQRIQIR</sequence>
<protein>
    <submittedName>
        <fullName evidence="2">Uncharacterized protein</fullName>
    </submittedName>
</protein>
<comment type="caution">
    <text evidence="2">The sequence shown here is derived from an EMBL/GenBank/DDBJ whole genome shotgun (WGS) entry which is preliminary data.</text>
</comment>
<evidence type="ECO:0000256" key="1">
    <source>
        <dbReference type="SAM" id="MobiDB-lite"/>
    </source>
</evidence>
<dbReference type="AlphaFoldDB" id="A0A4Z2GYN0"/>
<reference evidence="2 3" key="1">
    <citation type="submission" date="2019-03" db="EMBL/GenBank/DDBJ databases">
        <title>First draft genome of Liparis tanakae, snailfish: a comprehensive survey of snailfish specific genes.</title>
        <authorList>
            <person name="Kim W."/>
            <person name="Song I."/>
            <person name="Jeong J.-H."/>
            <person name="Kim D."/>
            <person name="Kim S."/>
            <person name="Ryu S."/>
            <person name="Song J.Y."/>
            <person name="Lee S.K."/>
        </authorList>
    </citation>
    <scope>NUCLEOTIDE SEQUENCE [LARGE SCALE GENOMIC DNA]</scope>
    <source>
        <tissue evidence="2">Muscle</tissue>
    </source>
</reference>
<dbReference type="Proteomes" id="UP000314294">
    <property type="component" value="Unassembled WGS sequence"/>
</dbReference>
<name>A0A4Z2GYN0_9TELE</name>
<keyword evidence="3" id="KW-1185">Reference proteome</keyword>
<organism evidence="2 3">
    <name type="scientific">Liparis tanakae</name>
    <name type="common">Tanaka's snailfish</name>
    <dbReference type="NCBI Taxonomy" id="230148"/>
    <lineage>
        <taxon>Eukaryota</taxon>
        <taxon>Metazoa</taxon>
        <taxon>Chordata</taxon>
        <taxon>Craniata</taxon>
        <taxon>Vertebrata</taxon>
        <taxon>Euteleostomi</taxon>
        <taxon>Actinopterygii</taxon>
        <taxon>Neopterygii</taxon>
        <taxon>Teleostei</taxon>
        <taxon>Neoteleostei</taxon>
        <taxon>Acanthomorphata</taxon>
        <taxon>Eupercaria</taxon>
        <taxon>Perciformes</taxon>
        <taxon>Cottioidei</taxon>
        <taxon>Cottales</taxon>
        <taxon>Liparidae</taxon>
        <taxon>Liparis</taxon>
    </lineage>
</organism>
<evidence type="ECO:0000313" key="3">
    <source>
        <dbReference type="Proteomes" id="UP000314294"/>
    </source>
</evidence>
<gene>
    <name evidence="2" type="ORF">EYF80_031139</name>
</gene>